<evidence type="ECO:0000313" key="4">
    <source>
        <dbReference type="Proteomes" id="UP000515733"/>
    </source>
</evidence>
<evidence type="ECO:0008006" key="5">
    <source>
        <dbReference type="Google" id="ProtNLM"/>
    </source>
</evidence>
<dbReference type="Pfam" id="PF12128">
    <property type="entry name" value="DUF3584"/>
    <property type="match status" value="1"/>
</dbReference>
<evidence type="ECO:0000256" key="1">
    <source>
        <dbReference type="SAM" id="Coils"/>
    </source>
</evidence>
<evidence type="ECO:0000313" key="3">
    <source>
        <dbReference type="EMBL" id="CAB1370163.1"/>
    </source>
</evidence>
<feature type="coiled-coil region" evidence="1">
    <location>
        <begin position="279"/>
        <end position="363"/>
    </location>
</feature>
<keyword evidence="4" id="KW-1185">Reference proteome</keyword>
<reference evidence="3 4" key="1">
    <citation type="submission" date="2020-03" db="EMBL/GenBank/DDBJ databases">
        <authorList>
            <consortium name="Genoscope - CEA"/>
            <person name="William W."/>
        </authorList>
    </citation>
    <scope>NUCLEOTIDE SEQUENCE [LARGE SCALE GENOMIC DNA]</scope>
    <source>
        <strain evidence="4">DSM 16959</strain>
    </source>
</reference>
<dbReference type="AlphaFoldDB" id="A0A6S6XYY6"/>
<name>A0A6S6XYY6_9PROT</name>
<protein>
    <recommendedName>
        <fullName evidence="5">ATP-binding protein</fullName>
    </recommendedName>
</protein>
<dbReference type="EMBL" id="LR778301">
    <property type="protein sequence ID" value="CAB1370163.1"/>
    <property type="molecule type" value="Genomic_DNA"/>
</dbReference>
<sequence>MPSLRKLIVIDSYAASRIREVRLDGHVHVSGRNGRGKTTLIRLIPLFYGEQPSKIVKSAGSVVRSLREFMFSRSTSYVAFEYENHDGIKLSILHYGSDNSPQYHLADGPYAKEIFVDDDNLVEGRHLNARLRTLGRNPSSALGVLQYRAIIQGTSGRLTFPEHRPLLRRFALVSGRSRLAGIERISSGMFSKDITFVALKRMAASVAYDEEDKQIVLALSRKELEGFLPDFKAYQTVMALEPAFYAANSAYVQANVARHHQTLAAGKLKRLVQALGHLLEALRQKAFDEEDALATLQREQHAAAAAFDLDLQMINTEIDRLNREILRADSEEKDWADKDIHALIDLVSRRQSLEAHVEDLKNRQTKLLSAADSVSRKYQALFAEEKSRRNQAEADAQTRLNNLIGDLNLEIEALADERDAAVGALEDAQAIGTAAANEAWQAAMTAISTIDQTLSQLAPDPELVQLARDAKTAFDTATVSLQQAVADEASALLALTQQENLLARQTQATAVQVQKHGQASEKLSHLLLLETPDSNTLLHYLRAHLPGWHGNIAKVLREDLLLKTDLAPGNTDDQAGDNSLYGLMLDLTRIEAGRASSEQSLAAEILRAKAVEADARAAWEDAVRQERLLAKSVETARDTHRDRIADRGRCENVLVQSRQALDAAGKRRDEELGQRRGELTATRAEAVSVERSRKQTIEELKRSQKQAKDDIKSGFDTRAQALRHQQHEAKARHNEELSLLNIAKLKAFEGLEKLRLSELAHAGVDTAALKALEDELTLAEETANRARSSTPVVECYQRWLERVLPQRQEFKRQRQQKIGEGEALQQQKQEQMGRFDARIANQRAALEAAKQHVTLARQRLEQAETAQQARLVGIDADVAGTTDEVAIHWQLPEILSELDNATGQLRDQEHRLHQHLGSLVRAFRKQEFTATKIGEYATHLADDYWSEVQHTLDVFADWYGTAHAQQRDVLAGSIRNGCGILRRFQEGLLGFQSSITGLSRELQASLDSGMVFEAIRRLSLRLSALVERRPYWDALGHVLTEHDRWQEINFAGLPGQALLDALQDFARHLPEGALAEKPDTLMDLEIEVDDGTDVKRVRNEADLKQVSSNGLSYLVLCLIFVAFANRARRNNESADLWLTWALDEIGAIDEGNSKALLAMLNRNRIRLVSASPEAKESLQALFNHRYEVLPGFEIRRILGEDELPELGKPSSVAAPSPTDDAPKRQRDMGTLVPWPFPEQAEATTENIDER</sequence>
<accession>A0A6S6XYY6</accession>
<dbReference type="KEGG" id="doe:DENOEST_3009"/>
<feature type="region of interest" description="Disordered" evidence="2">
    <location>
        <begin position="1205"/>
        <end position="1250"/>
    </location>
</feature>
<dbReference type="RefSeq" id="WP_170228193.1">
    <property type="nucleotide sequence ID" value="NZ_LR778301.1"/>
</dbReference>
<dbReference type="InterPro" id="IPR027417">
    <property type="entry name" value="P-loop_NTPase"/>
</dbReference>
<gene>
    <name evidence="3" type="ORF">DENOEST_3009</name>
</gene>
<feature type="compositionally biased region" description="Polar residues" evidence="2">
    <location>
        <begin position="1241"/>
        <end position="1250"/>
    </location>
</feature>
<evidence type="ECO:0000256" key="2">
    <source>
        <dbReference type="SAM" id="MobiDB-lite"/>
    </source>
</evidence>
<proteinExistence type="predicted"/>
<organism evidence="3 4">
    <name type="scientific">Denitratisoma oestradiolicum</name>
    <dbReference type="NCBI Taxonomy" id="311182"/>
    <lineage>
        <taxon>Bacteria</taxon>
        <taxon>Pseudomonadati</taxon>
        <taxon>Pseudomonadota</taxon>
        <taxon>Betaproteobacteria</taxon>
        <taxon>Nitrosomonadales</taxon>
        <taxon>Sterolibacteriaceae</taxon>
        <taxon>Denitratisoma</taxon>
    </lineage>
</organism>
<dbReference type="SUPFAM" id="SSF52540">
    <property type="entry name" value="P-loop containing nucleoside triphosphate hydrolases"/>
    <property type="match status" value="1"/>
</dbReference>
<dbReference type="Proteomes" id="UP000515733">
    <property type="component" value="Chromosome"/>
</dbReference>
<keyword evidence="1" id="KW-0175">Coiled coil</keyword>
<dbReference type="InterPro" id="IPR021979">
    <property type="entry name" value="DUF3584"/>
</dbReference>